<organism evidence="3 4">
    <name type="scientific">Metabacillus bambusae</name>
    <dbReference type="NCBI Taxonomy" id="2795218"/>
    <lineage>
        <taxon>Bacteria</taxon>
        <taxon>Bacillati</taxon>
        <taxon>Bacillota</taxon>
        <taxon>Bacilli</taxon>
        <taxon>Bacillales</taxon>
        <taxon>Bacillaceae</taxon>
        <taxon>Metabacillus</taxon>
    </lineage>
</organism>
<dbReference type="Gene3D" id="1.10.443.10">
    <property type="entry name" value="Intergrase catalytic core"/>
    <property type="match status" value="1"/>
</dbReference>
<sequence>MDAYQSLPEVASFEEIQECLKELRRQVDSSLGRRQFDPIRKRNLALFSLMYATGIRAGEVANLQLRDVLWEDQVLCIRAGKGRKKSQSTPCW</sequence>
<proteinExistence type="predicted"/>
<dbReference type="InterPro" id="IPR013762">
    <property type="entry name" value="Integrase-like_cat_sf"/>
</dbReference>
<feature type="domain" description="Tyr recombinase" evidence="2">
    <location>
        <begin position="6"/>
        <end position="92"/>
    </location>
</feature>
<dbReference type="PROSITE" id="PS51898">
    <property type="entry name" value="TYR_RECOMBINASE"/>
    <property type="match status" value="1"/>
</dbReference>
<dbReference type="Pfam" id="PF00589">
    <property type="entry name" value="Phage_integrase"/>
    <property type="match status" value="1"/>
</dbReference>
<evidence type="ECO:0000313" key="4">
    <source>
        <dbReference type="Proteomes" id="UP000663981"/>
    </source>
</evidence>
<keyword evidence="4" id="KW-1185">Reference proteome</keyword>
<dbReference type="InterPro" id="IPR011010">
    <property type="entry name" value="DNA_brk_join_enz"/>
</dbReference>
<comment type="caution">
    <text evidence="3">The sequence shown here is derived from an EMBL/GenBank/DDBJ whole genome shotgun (WGS) entry which is preliminary data.</text>
</comment>
<dbReference type="EMBL" id="JAGDEL010000001">
    <property type="protein sequence ID" value="MBO1510503.1"/>
    <property type="molecule type" value="Genomic_DNA"/>
</dbReference>
<evidence type="ECO:0000313" key="3">
    <source>
        <dbReference type="EMBL" id="MBO1510503.1"/>
    </source>
</evidence>
<name>A0ABS3MXU8_9BACI</name>
<evidence type="ECO:0000256" key="1">
    <source>
        <dbReference type="ARBA" id="ARBA00023172"/>
    </source>
</evidence>
<evidence type="ECO:0000259" key="2">
    <source>
        <dbReference type="PROSITE" id="PS51898"/>
    </source>
</evidence>
<dbReference type="InterPro" id="IPR002104">
    <property type="entry name" value="Integrase_catalytic"/>
</dbReference>
<gene>
    <name evidence="3" type="ORF">I7822_02215</name>
</gene>
<accession>A0ABS3MXU8</accession>
<keyword evidence="1" id="KW-0233">DNA recombination</keyword>
<dbReference type="Proteomes" id="UP000663981">
    <property type="component" value="Unassembled WGS sequence"/>
</dbReference>
<reference evidence="3 4" key="1">
    <citation type="submission" date="2021-03" db="EMBL/GenBank/DDBJ databases">
        <title>Whole genome sequence of Metabacillus bambusae BG109.</title>
        <authorList>
            <person name="Jeong J.W."/>
        </authorList>
    </citation>
    <scope>NUCLEOTIDE SEQUENCE [LARGE SCALE GENOMIC DNA]</scope>
    <source>
        <strain evidence="3 4">BG109</strain>
    </source>
</reference>
<dbReference type="SUPFAM" id="SSF56349">
    <property type="entry name" value="DNA breaking-rejoining enzymes"/>
    <property type="match status" value="1"/>
</dbReference>
<protein>
    <submittedName>
        <fullName evidence="3">Tyrosine-type recombinase/integrase</fullName>
    </submittedName>
</protein>